<feature type="compositionally biased region" description="Basic residues" evidence="1">
    <location>
        <begin position="1"/>
        <end position="10"/>
    </location>
</feature>
<dbReference type="AlphaFoldDB" id="B5HGL0"/>
<evidence type="ECO:0000313" key="3">
    <source>
        <dbReference type="Proteomes" id="UP000002805"/>
    </source>
</evidence>
<name>B5HGL0_STRE2</name>
<organism evidence="2 3">
    <name type="scientific">Streptomyces pristinaespiralis (strain ATCC 25486 / DSM 40338 / CBS 914.69 / JCM 4507 / KCC S-0507 / NBRC 13074 / NRRL 2958 / 5647)</name>
    <dbReference type="NCBI Taxonomy" id="457429"/>
    <lineage>
        <taxon>Bacteria</taxon>
        <taxon>Bacillati</taxon>
        <taxon>Actinomycetota</taxon>
        <taxon>Actinomycetes</taxon>
        <taxon>Kitasatosporales</taxon>
        <taxon>Streptomycetaceae</taxon>
        <taxon>Streptomyces</taxon>
    </lineage>
</organism>
<dbReference type="EMBL" id="CM000950">
    <property type="protein sequence ID" value="EDY65971.1"/>
    <property type="molecule type" value="Genomic_DNA"/>
</dbReference>
<gene>
    <name evidence="2" type="ORF">SSDG_04294</name>
</gene>
<evidence type="ECO:0008006" key="4">
    <source>
        <dbReference type="Google" id="ProtNLM"/>
    </source>
</evidence>
<reference evidence="3" key="1">
    <citation type="submission" date="2008-02" db="EMBL/GenBank/DDBJ databases">
        <authorList>
            <consortium name="The Broad Institute Genome Sequencing Platform"/>
            <person name="Fischbach M."/>
            <person name="Ward D."/>
            <person name="Young S."/>
            <person name="Jaffe D."/>
            <person name="Gnerre S."/>
            <person name="Berlin A."/>
            <person name="Heiman D."/>
            <person name="Hepburn T."/>
            <person name="Sykes S."/>
            <person name="Alvarado L."/>
            <person name="Kodira C.D."/>
            <person name="Straight P."/>
            <person name="Clardy J."/>
            <person name="Hung D."/>
            <person name="Kolter R."/>
            <person name="Mekalanos J."/>
            <person name="Walker S."/>
            <person name="Walsh C.T."/>
            <person name="Lander E."/>
            <person name="Galagan J."/>
            <person name="Nusbaum C."/>
            <person name="Birren B."/>
        </authorList>
    </citation>
    <scope>NUCLEOTIDE SEQUENCE [LARGE SCALE GENOMIC DNA]</scope>
    <source>
        <strain evidence="3">ATCC 25486 / DSM 40338 / CBS 914.69 / JCM 4507 / NBRC 13074 / NRRL 2958 / 5647</strain>
    </source>
</reference>
<evidence type="ECO:0000256" key="1">
    <source>
        <dbReference type="SAM" id="MobiDB-lite"/>
    </source>
</evidence>
<accession>B5HGL0</accession>
<sequence length="199" mass="20457">MRSSRRRRGTCSRGPPPSSLRARPQKEEDMMDTTPLSDAYGALLDAAVTVAGSGDAVAAPPAGEWNADQILAHVSLVTAATIAAASCVAAGANTTYDNRIALDAWTIDRVIALAGGDAGLRDRVRRQGEALCALGGPALSEAELATPVPTRLLSNGKVLVDQPVPLGDLVTGLAEVELPGHTKQLLALLPNAPADRPAA</sequence>
<reference evidence="3" key="2">
    <citation type="submission" date="2009-10" db="EMBL/GenBank/DDBJ databases">
        <title>The genome sequence of Streptomyces pristinaespiralis strain ATCC 25486.</title>
        <authorList>
            <consortium name="The Broad Institute Genome Sequencing Platform"/>
            <consortium name="Broad Institute Microbial Sequencing Center"/>
            <person name="Fischbach M."/>
            <person name="Godfrey P."/>
            <person name="Ward D."/>
            <person name="Young S."/>
            <person name="Zeng Q."/>
            <person name="Koehrsen M."/>
            <person name="Alvarado L."/>
            <person name="Berlin A.M."/>
            <person name="Bochicchio J."/>
            <person name="Borenstein D."/>
            <person name="Chapman S.B."/>
            <person name="Chen Z."/>
            <person name="Engels R."/>
            <person name="Freedman E."/>
            <person name="Gellesch M."/>
            <person name="Goldberg J."/>
            <person name="Griggs A."/>
            <person name="Gujja S."/>
            <person name="Heilman E.R."/>
            <person name="Heiman D.I."/>
            <person name="Hepburn T.A."/>
            <person name="Howarth C."/>
            <person name="Jen D."/>
            <person name="Larson L."/>
            <person name="Lewis B."/>
            <person name="Mehta T."/>
            <person name="Park D."/>
            <person name="Pearson M."/>
            <person name="Richards J."/>
            <person name="Roberts A."/>
            <person name="Saif S."/>
            <person name="Shea T.D."/>
            <person name="Shenoy N."/>
            <person name="Sisk P."/>
            <person name="Stolte C."/>
            <person name="Sykes S.N."/>
            <person name="Thomson T."/>
            <person name="Walk T."/>
            <person name="White J."/>
            <person name="Yandava C."/>
            <person name="Straight P."/>
            <person name="Clardy J."/>
            <person name="Hung D."/>
            <person name="Kolter R."/>
            <person name="Mekalanos J."/>
            <person name="Walker S."/>
            <person name="Walsh C.T."/>
            <person name="Wieland-Brown L.C."/>
            <person name="Haas B."/>
            <person name="Nusbaum C."/>
            <person name="Birren B."/>
        </authorList>
    </citation>
    <scope>NUCLEOTIDE SEQUENCE [LARGE SCALE GENOMIC DNA]</scope>
    <source>
        <strain evidence="3">ATCC 25486 / DSM 40338 / CBS 914.69 / JCM 4507 / NBRC 13074 / NRRL 2958 / 5647</strain>
    </source>
</reference>
<dbReference type="eggNOG" id="ENOG502ZF1C">
    <property type="taxonomic scope" value="Bacteria"/>
</dbReference>
<protein>
    <recommendedName>
        <fullName evidence="4">DinB-like domain-containing protein</fullName>
    </recommendedName>
</protein>
<proteinExistence type="predicted"/>
<keyword evidence="3" id="KW-1185">Reference proteome</keyword>
<dbReference type="HOGENOM" id="CLU_1584307_0_0_11"/>
<dbReference type="Proteomes" id="UP000002805">
    <property type="component" value="Chromosome"/>
</dbReference>
<evidence type="ECO:0000313" key="2">
    <source>
        <dbReference type="EMBL" id="EDY65971.1"/>
    </source>
</evidence>
<feature type="region of interest" description="Disordered" evidence="1">
    <location>
        <begin position="1"/>
        <end position="33"/>
    </location>
</feature>